<evidence type="ECO:0000313" key="2">
    <source>
        <dbReference type="EMBL" id="MBM7702250.1"/>
    </source>
</evidence>
<dbReference type="EMBL" id="JAFBFC010000002">
    <property type="protein sequence ID" value="MBM7702250.1"/>
    <property type="molecule type" value="Genomic_DNA"/>
</dbReference>
<dbReference type="PANTHER" id="PTHR43685">
    <property type="entry name" value="GLYCOSYLTRANSFERASE"/>
    <property type="match status" value="1"/>
</dbReference>
<proteinExistence type="predicted"/>
<reference evidence="2 3" key="1">
    <citation type="submission" date="2021-01" db="EMBL/GenBank/DDBJ databases">
        <title>Genomic Encyclopedia of Type Strains, Phase IV (KMG-IV): sequencing the most valuable type-strain genomes for metagenomic binning, comparative biology and taxonomic classification.</title>
        <authorList>
            <person name="Goeker M."/>
        </authorList>
    </citation>
    <scope>NUCLEOTIDE SEQUENCE [LARGE SCALE GENOMIC DNA]</scope>
    <source>
        <strain evidence="2 3">DSM 104297</strain>
    </source>
</reference>
<name>A0ABS2QS09_9BACI</name>
<dbReference type="InterPro" id="IPR050834">
    <property type="entry name" value="Glycosyltransf_2"/>
</dbReference>
<dbReference type="InterPro" id="IPR029044">
    <property type="entry name" value="Nucleotide-diphossugar_trans"/>
</dbReference>
<dbReference type="RefSeq" id="WP_205184954.1">
    <property type="nucleotide sequence ID" value="NZ_JAFBFC010000002.1"/>
</dbReference>
<dbReference type="Proteomes" id="UP000809829">
    <property type="component" value="Unassembled WGS sequence"/>
</dbReference>
<dbReference type="Gene3D" id="3.90.550.10">
    <property type="entry name" value="Spore Coat Polysaccharide Biosynthesis Protein SpsA, Chain A"/>
    <property type="match status" value="1"/>
</dbReference>
<gene>
    <name evidence="2" type="ORF">JOC83_001084</name>
</gene>
<dbReference type="SUPFAM" id="SSF53448">
    <property type="entry name" value="Nucleotide-diphospho-sugar transferases"/>
    <property type="match status" value="1"/>
</dbReference>
<dbReference type="PANTHER" id="PTHR43685:SF2">
    <property type="entry name" value="GLYCOSYLTRANSFERASE 2-LIKE DOMAIN-CONTAINING PROTEIN"/>
    <property type="match status" value="1"/>
</dbReference>
<accession>A0ABS2QS09</accession>
<evidence type="ECO:0000313" key="3">
    <source>
        <dbReference type="Proteomes" id="UP000809829"/>
    </source>
</evidence>
<feature type="domain" description="Glycosyltransferase 2-like" evidence="1">
    <location>
        <begin position="7"/>
        <end position="166"/>
    </location>
</feature>
<comment type="caution">
    <text evidence="2">The sequence shown here is derived from an EMBL/GenBank/DDBJ whole genome shotgun (WGS) entry which is preliminary data.</text>
</comment>
<dbReference type="Pfam" id="PF00535">
    <property type="entry name" value="Glycos_transf_2"/>
    <property type="match status" value="1"/>
</dbReference>
<sequence length="278" mass="32047">MNTPTVSIVIPTYNRLFALAELLESLSRQTYQDFEIIIVNDGGESIDILQDVYAFLPLRIVSLTENVGHVEVRNIGVRHAAGEYIMLMDDDDLLLPTHIERMIVDIQDVDFVFSDVEMFDYRMEGITRIPTARTLFAYEYSKEGMRTFSTYVPSGSMYRRLIHEKIGEFDVSVHNYWDWDFFLRVADSFRVKRVPVASVLYAFSAEGDNQSAVQNEMRQAYLNRLCIKHELGELPIKNFWLLLEEPDVKKRKATSEVHWNGQPFASRLVGKVCTKGGV</sequence>
<protein>
    <submittedName>
        <fullName evidence="2">Glycosyltransferase involved in cell wall biosynthesis</fullName>
    </submittedName>
</protein>
<dbReference type="InterPro" id="IPR001173">
    <property type="entry name" value="Glyco_trans_2-like"/>
</dbReference>
<evidence type="ECO:0000259" key="1">
    <source>
        <dbReference type="Pfam" id="PF00535"/>
    </source>
</evidence>
<organism evidence="2 3">
    <name type="scientific">Priestia iocasae</name>
    <dbReference type="NCBI Taxonomy" id="2291674"/>
    <lineage>
        <taxon>Bacteria</taxon>
        <taxon>Bacillati</taxon>
        <taxon>Bacillota</taxon>
        <taxon>Bacilli</taxon>
        <taxon>Bacillales</taxon>
        <taxon>Bacillaceae</taxon>
        <taxon>Priestia</taxon>
    </lineage>
</organism>
<keyword evidence="3" id="KW-1185">Reference proteome</keyword>